<keyword evidence="2" id="KW-1185">Reference proteome</keyword>
<sequence length="302" mass="34414">MASTMSALLEERLERSRKLFNKSASMEPNSEKSLWNVFSKKGMPDSLADDSSTVKEKIMEQRTRQNMFRKEMTQSAKWSQDEKPRRKQVPALQKGLAAIASSLSVLSETLGSAIEEGFSIMETRASQLISSDHRKKSSLRTKVDIISPYQQKKKNTELFDLEPDGSMQLKASQDMAMAMATNAKLLLHELKAVKADLDFTRDHCAQLQEENRSLREKLTKGTGPEEDDLVRQQLETLLAEKSRLAQENAAYARENQFLHEAVEFHQRTMQDLTFFEESLEQAEEEDEGFGRKTDNLETIVSI</sequence>
<organism evidence="1 2">
    <name type="scientific">Diphasiastrum complanatum</name>
    <name type="common">Issler's clubmoss</name>
    <name type="synonym">Lycopodium complanatum</name>
    <dbReference type="NCBI Taxonomy" id="34168"/>
    <lineage>
        <taxon>Eukaryota</taxon>
        <taxon>Viridiplantae</taxon>
        <taxon>Streptophyta</taxon>
        <taxon>Embryophyta</taxon>
        <taxon>Tracheophyta</taxon>
        <taxon>Lycopodiopsida</taxon>
        <taxon>Lycopodiales</taxon>
        <taxon>Lycopodiaceae</taxon>
        <taxon>Lycopodioideae</taxon>
        <taxon>Diphasiastrum</taxon>
    </lineage>
</organism>
<name>A0ACC2DYY9_DIPCM</name>
<proteinExistence type="predicted"/>
<protein>
    <submittedName>
        <fullName evidence="1">Uncharacterized protein</fullName>
    </submittedName>
</protein>
<accession>A0ACC2DYY9</accession>
<gene>
    <name evidence="1" type="ORF">O6H91_04G091000</name>
</gene>
<comment type="caution">
    <text evidence="1">The sequence shown here is derived from an EMBL/GenBank/DDBJ whole genome shotgun (WGS) entry which is preliminary data.</text>
</comment>
<evidence type="ECO:0000313" key="1">
    <source>
        <dbReference type="EMBL" id="KAJ7559558.1"/>
    </source>
</evidence>
<reference evidence="2" key="1">
    <citation type="journal article" date="2024" name="Proc. Natl. Acad. Sci. U.S.A.">
        <title>Extraordinary preservation of gene collinearity over three hundred million years revealed in homosporous lycophytes.</title>
        <authorList>
            <person name="Li C."/>
            <person name="Wickell D."/>
            <person name="Kuo L.Y."/>
            <person name="Chen X."/>
            <person name="Nie B."/>
            <person name="Liao X."/>
            <person name="Peng D."/>
            <person name="Ji J."/>
            <person name="Jenkins J."/>
            <person name="Williams M."/>
            <person name="Shu S."/>
            <person name="Plott C."/>
            <person name="Barry K."/>
            <person name="Rajasekar S."/>
            <person name="Grimwood J."/>
            <person name="Han X."/>
            <person name="Sun S."/>
            <person name="Hou Z."/>
            <person name="He W."/>
            <person name="Dai G."/>
            <person name="Sun C."/>
            <person name="Schmutz J."/>
            <person name="Leebens-Mack J.H."/>
            <person name="Li F.W."/>
            <person name="Wang L."/>
        </authorList>
    </citation>
    <scope>NUCLEOTIDE SEQUENCE [LARGE SCALE GENOMIC DNA]</scope>
    <source>
        <strain evidence="2">cv. PW_Plant_1</strain>
    </source>
</reference>
<evidence type="ECO:0000313" key="2">
    <source>
        <dbReference type="Proteomes" id="UP001162992"/>
    </source>
</evidence>
<dbReference type="Proteomes" id="UP001162992">
    <property type="component" value="Chromosome 4"/>
</dbReference>
<dbReference type="EMBL" id="CM055095">
    <property type="protein sequence ID" value="KAJ7559558.1"/>
    <property type="molecule type" value="Genomic_DNA"/>
</dbReference>